<dbReference type="PANTHER" id="PTHR21321:SF1">
    <property type="entry name" value="EXOSOME COMPLEX COMPONENT RRP40"/>
    <property type="match status" value="1"/>
</dbReference>
<dbReference type="GO" id="GO:0071034">
    <property type="term" value="P:CUT catabolic process"/>
    <property type="evidence" value="ECO:0007669"/>
    <property type="project" value="TreeGrafter"/>
</dbReference>
<dbReference type="OrthoDB" id="340500at2759"/>
<dbReference type="Gene3D" id="3.30.1370.10">
    <property type="entry name" value="K Homology domain, type 1"/>
    <property type="match status" value="1"/>
</dbReference>
<evidence type="ECO:0000256" key="1">
    <source>
        <dbReference type="ARBA" id="ARBA00004496"/>
    </source>
</evidence>
<keyword evidence="6" id="KW-0271">Exosome</keyword>
<keyword evidence="8" id="KW-0539">Nucleus</keyword>
<gene>
    <name evidence="11" type="ORF">T551_01418</name>
</gene>
<dbReference type="InterPro" id="IPR036612">
    <property type="entry name" value="KH_dom_type_1_sf"/>
</dbReference>
<comment type="caution">
    <text evidence="11">The sequence shown here is derived from an EMBL/GenBank/DDBJ whole genome shotgun (WGS) entry which is preliminary data.</text>
</comment>
<evidence type="ECO:0000256" key="8">
    <source>
        <dbReference type="ARBA" id="ARBA00023242"/>
    </source>
</evidence>
<dbReference type="CDD" id="cd22526">
    <property type="entry name" value="KH-I_Rrp40"/>
    <property type="match status" value="1"/>
</dbReference>
<dbReference type="Pfam" id="PF15985">
    <property type="entry name" value="KH_6"/>
    <property type="match status" value="1"/>
</dbReference>
<dbReference type="GO" id="GO:0000467">
    <property type="term" value="P:exonucleolytic trimming to generate mature 3'-end of 5.8S rRNA from tricistronic rRNA transcript (SSU-rRNA, 5.8S rRNA, LSU-rRNA)"/>
    <property type="evidence" value="ECO:0007669"/>
    <property type="project" value="TreeGrafter"/>
</dbReference>
<reference evidence="12" key="1">
    <citation type="journal article" date="2016" name="Nat. Commun.">
        <title>Genome analysis of three Pneumocystis species reveals adaptation mechanisms to life exclusively in mammalian hosts.</title>
        <authorList>
            <person name="Ma L."/>
            <person name="Chen Z."/>
            <person name="Huang D.W."/>
            <person name="Kutty G."/>
            <person name="Ishihara M."/>
            <person name="Wang H."/>
            <person name="Abouelleil A."/>
            <person name="Bishop L."/>
            <person name="Davey E."/>
            <person name="Deng R."/>
            <person name="Deng X."/>
            <person name="Fan L."/>
            <person name="Fantoni G."/>
            <person name="Fitzgerald M."/>
            <person name="Gogineni E."/>
            <person name="Goldberg J.M."/>
            <person name="Handley G."/>
            <person name="Hu X."/>
            <person name="Huber C."/>
            <person name="Jiao X."/>
            <person name="Jones K."/>
            <person name="Levin J.Z."/>
            <person name="Liu Y."/>
            <person name="Macdonald P."/>
            <person name="Melnikov A."/>
            <person name="Raley C."/>
            <person name="Sassi M."/>
            <person name="Sherman B.T."/>
            <person name="Song X."/>
            <person name="Sykes S."/>
            <person name="Tran B."/>
            <person name="Walsh L."/>
            <person name="Xia Y."/>
            <person name="Yang J."/>
            <person name="Young S."/>
            <person name="Zeng Q."/>
            <person name="Zheng X."/>
            <person name="Stephens R."/>
            <person name="Nusbaum C."/>
            <person name="Birren B.W."/>
            <person name="Azadi P."/>
            <person name="Lempicki R.A."/>
            <person name="Cuomo C.A."/>
            <person name="Kovacs J.A."/>
        </authorList>
    </citation>
    <scope>NUCLEOTIDE SEQUENCE [LARGE SCALE GENOMIC DNA]</scope>
    <source>
        <strain evidence="12">RU7</strain>
    </source>
</reference>
<dbReference type="RefSeq" id="XP_018230336.1">
    <property type="nucleotide sequence ID" value="XM_018373681.1"/>
</dbReference>
<comment type="similarity">
    <text evidence="3">Belongs to the RRP40 family.</text>
</comment>
<dbReference type="PANTHER" id="PTHR21321">
    <property type="entry name" value="PNAS-3 RELATED"/>
    <property type="match status" value="1"/>
</dbReference>
<dbReference type="InterPro" id="IPR026699">
    <property type="entry name" value="Exosome_RNA_bind1/RRP40/RRP4"/>
</dbReference>
<dbReference type="Gene3D" id="2.40.50.140">
    <property type="entry name" value="Nucleic acid-binding proteins"/>
    <property type="match status" value="1"/>
</dbReference>
<dbReference type="GO" id="GO:0000176">
    <property type="term" value="C:nuclear exosome (RNase complex)"/>
    <property type="evidence" value="ECO:0007669"/>
    <property type="project" value="TreeGrafter"/>
</dbReference>
<dbReference type="GeneID" id="28939936"/>
<evidence type="ECO:0000256" key="5">
    <source>
        <dbReference type="ARBA" id="ARBA00022552"/>
    </source>
</evidence>
<evidence type="ECO:0000313" key="11">
    <source>
        <dbReference type="EMBL" id="KTW31346.1"/>
    </source>
</evidence>
<evidence type="ECO:0000313" key="12">
    <source>
        <dbReference type="Proteomes" id="UP000053447"/>
    </source>
</evidence>
<dbReference type="InterPro" id="IPR004088">
    <property type="entry name" value="KH_dom_type_1"/>
</dbReference>
<dbReference type="VEuPathDB" id="FungiDB:T551_01418"/>
<name>A0A0W4ZSL0_PNEJ7</name>
<dbReference type="Proteomes" id="UP000053447">
    <property type="component" value="Unassembled WGS sequence"/>
</dbReference>
<dbReference type="InterPro" id="IPR049469">
    <property type="entry name" value="RRP40_KH-I"/>
</dbReference>
<evidence type="ECO:0000256" key="9">
    <source>
        <dbReference type="ARBA" id="ARBA00030615"/>
    </source>
</evidence>
<dbReference type="SUPFAM" id="SSF50249">
    <property type="entry name" value="Nucleic acid-binding proteins"/>
    <property type="match status" value="1"/>
</dbReference>
<organism evidence="11 12">
    <name type="scientific">Pneumocystis jirovecii (strain RU7)</name>
    <name type="common">Human pneumocystis pneumonia agent</name>
    <dbReference type="NCBI Taxonomy" id="1408657"/>
    <lineage>
        <taxon>Eukaryota</taxon>
        <taxon>Fungi</taxon>
        <taxon>Dikarya</taxon>
        <taxon>Ascomycota</taxon>
        <taxon>Taphrinomycotina</taxon>
        <taxon>Pneumocystomycetes</taxon>
        <taxon>Pneumocystaceae</taxon>
        <taxon>Pneumocystis</taxon>
    </lineage>
</organism>
<dbReference type="GO" id="GO:0034475">
    <property type="term" value="P:U4 snRNA 3'-end processing"/>
    <property type="evidence" value="ECO:0007669"/>
    <property type="project" value="TreeGrafter"/>
</dbReference>
<dbReference type="Pfam" id="PF21262">
    <property type="entry name" value="RRP40_S1"/>
    <property type="match status" value="1"/>
</dbReference>
<sequence length="236" mass="26393">MNIHQSVIFPGEQVHFNESDETQLRIGRGLTYFCTLRTLRATQMGRLIQSGKKTFYIDYDCRKYTPVIGDSVIGQVMVKHAEGYKVDLCGTRLGQLGALAFENVTRKSRPNLQVGALIYARVIYADKEIEPEIECTDGTDEKSSIFGELKGGFLIHGLSRSLCQKILDKNHPLLSTLGASIPFEVAVGSNGRIWIHSKHVGITIALVQAIKKSESLNDNDIIKICRETIKEVQKWL</sequence>
<dbReference type="CDD" id="cd05790">
    <property type="entry name" value="S1_Rrp40"/>
    <property type="match status" value="1"/>
</dbReference>
<evidence type="ECO:0000259" key="10">
    <source>
        <dbReference type="Pfam" id="PF15985"/>
    </source>
</evidence>
<evidence type="ECO:0000256" key="6">
    <source>
        <dbReference type="ARBA" id="ARBA00022835"/>
    </source>
</evidence>
<proteinExistence type="inferred from homology"/>
<accession>A0A0W4ZSL0</accession>
<dbReference type="SUPFAM" id="SSF54791">
    <property type="entry name" value="Eukaryotic type KH-domain (KH-domain type I)"/>
    <property type="match status" value="1"/>
</dbReference>
<dbReference type="GO" id="GO:0071035">
    <property type="term" value="P:nuclear polyadenylation-dependent rRNA catabolic process"/>
    <property type="evidence" value="ECO:0007669"/>
    <property type="project" value="TreeGrafter"/>
</dbReference>
<dbReference type="InterPro" id="IPR012340">
    <property type="entry name" value="NA-bd_OB-fold"/>
</dbReference>
<feature type="domain" description="K Homology" evidence="10">
    <location>
        <begin position="152"/>
        <end position="199"/>
    </location>
</feature>
<keyword evidence="4" id="KW-0963">Cytoplasm</keyword>
<dbReference type="InterPro" id="IPR037319">
    <property type="entry name" value="Rrp40_S1"/>
</dbReference>
<evidence type="ECO:0000256" key="4">
    <source>
        <dbReference type="ARBA" id="ARBA00022490"/>
    </source>
</evidence>
<dbReference type="AlphaFoldDB" id="A0A0W4ZSL0"/>
<evidence type="ECO:0000256" key="7">
    <source>
        <dbReference type="ARBA" id="ARBA00022884"/>
    </source>
</evidence>
<dbReference type="STRING" id="1408657.A0A0W4ZSL0"/>
<dbReference type="FunFam" id="2.40.50.140:FF:000127">
    <property type="entry name" value="Exosome complex component RRP40"/>
    <property type="match status" value="1"/>
</dbReference>
<dbReference type="GO" id="GO:0003723">
    <property type="term" value="F:RNA binding"/>
    <property type="evidence" value="ECO:0007669"/>
    <property type="project" value="UniProtKB-KW"/>
</dbReference>
<keyword evidence="5" id="KW-0698">rRNA processing</keyword>
<dbReference type="GO" id="GO:0005730">
    <property type="term" value="C:nucleolus"/>
    <property type="evidence" value="ECO:0007669"/>
    <property type="project" value="UniProtKB-SubCell"/>
</dbReference>
<dbReference type="EMBL" id="LFWA01000005">
    <property type="protein sequence ID" value="KTW31346.1"/>
    <property type="molecule type" value="Genomic_DNA"/>
</dbReference>
<dbReference type="GO" id="GO:0071038">
    <property type="term" value="P:TRAMP-dependent tRNA surveillance pathway"/>
    <property type="evidence" value="ECO:0007669"/>
    <property type="project" value="TreeGrafter"/>
</dbReference>
<keyword evidence="12" id="KW-1185">Reference proteome</keyword>
<dbReference type="eggNOG" id="KOG1004">
    <property type="taxonomic scope" value="Eukaryota"/>
</dbReference>
<dbReference type="GO" id="GO:0000177">
    <property type="term" value="C:cytoplasmic exosome (RNase complex)"/>
    <property type="evidence" value="ECO:0007669"/>
    <property type="project" value="TreeGrafter"/>
</dbReference>
<keyword evidence="7" id="KW-0694">RNA-binding</keyword>
<comment type="subcellular location">
    <subcellularLocation>
        <location evidence="1">Cytoplasm</location>
    </subcellularLocation>
    <subcellularLocation>
        <location evidence="2">Nucleus</location>
        <location evidence="2">Nucleolus</location>
    </subcellularLocation>
</comment>
<evidence type="ECO:0000256" key="3">
    <source>
        <dbReference type="ARBA" id="ARBA00007841"/>
    </source>
</evidence>
<protein>
    <recommendedName>
        <fullName evidence="9">Ribosomal RNA-processing protein 40</fullName>
    </recommendedName>
</protein>
<evidence type="ECO:0000256" key="2">
    <source>
        <dbReference type="ARBA" id="ARBA00004604"/>
    </source>
</evidence>
<dbReference type="GO" id="GO:0071051">
    <property type="term" value="P:poly(A)-dependent snoRNA 3'-end processing"/>
    <property type="evidence" value="ECO:0007669"/>
    <property type="project" value="TreeGrafter"/>
</dbReference>